<feature type="compositionally biased region" description="Low complexity" evidence="1">
    <location>
        <begin position="75"/>
        <end position="98"/>
    </location>
</feature>
<proteinExistence type="predicted"/>
<feature type="compositionally biased region" description="Acidic residues" evidence="1">
    <location>
        <begin position="388"/>
        <end position="400"/>
    </location>
</feature>
<dbReference type="SUPFAM" id="SSF90257">
    <property type="entry name" value="Myosin rod fragments"/>
    <property type="match status" value="1"/>
</dbReference>
<feature type="compositionally biased region" description="Low complexity" evidence="1">
    <location>
        <begin position="47"/>
        <end position="57"/>
    </location>
</feature>
<evidence type="ECO:0008006" key="4">
    <source>
        <dbReference type="Google" id="ProtNLM"/>
    </source>
</evidence>
<feature type="region of interest" description="Disordered" evidence="1">
    <location>
        <begin position="338"/>
        <end position="409"/>
    </location>
</feature>
<protein>
    <recommendedName>
        <fullName evidence="4">M protein repeat protein</fullName>
    </recommendedName>
</protein>
<feature type="compositionally biased region" description="Basic and acidic residues" evidence="1">
    <location>
        <begin position="1"/>
        <end position="23"/>
    </location>
</feature>
<name>A0ABY0HMH5_9PEZI</name>
<evidence type="ECO:0000256" key="1">
    <source>
        <dbReference type="SAM" id="MobiDB-lite"/>
    </source>
</evidence>
<keyword evidence="3" id="KW-1185">Reference proteome</keyword>
<dbReference type="Gene3D" id="1.20.5.1160">
    <property type="entry name" value="Vasodilator-stimulated phosphoprotein"/>
    <property type="match status" value="1"/>
</dbReference>
<feature type="compositionally biased region" description="Basic and acidic residues" evidence="1">
    <location>
        <begin position="160"/>
        <end position="182"/>
    </location>
</feature>
<feature type="region of interest" description="Disordered" evidence="1">
    <location>
        <begin position="430"/>
        <end position="476"/>
    </location>
</feature>
<dbReference type="EMBL" id="QJNS01000013">
    <property type="protein sequence ID" value="RYO94063.1"/>
    <property type="molecule type" value="Genomic_DNA"/>
</dbReference>
<gene>
    <name evidence="2" type="ORF">DL762_000811</name>
</gene>
<feature type="compositionally biased region" description="Gly residues" evidence="1">
    <location>
        <begin position="436"/>
        <end position="449"/>
    </location>
</feature>
<feature type="compositionally biased region" description="Basic and acidic residues" evidence="1">
    <location>
        <begin position="375"/>
        <end position="385"/>
    </location>
</feature>
<comment type="caution">
    <text evidence="2">The sequence shown here is derived from an EMBL/GenBank/DDBJ whole genome shotgun (WGS) entry which is preliminary data.</text>
</comment>
<feature type="compositionally biased region" description="Low complexity" evidence="1">
    <location>
        <begin position="184"/>
        <end position="198"/>
    </location>
</feature>
<dbReference type="Proteomes" id="UP000294003">
    <property type="component" value="Unassembled WGS sequence"/>
</dbReference>
<evidence type="ECO:0000313" key="2">
    <source>
        <dbReference type="EMBL" id="RYO94063.1"/>
    </source>
</evidence>
<organism evidence="2 3">
    <name type="scientific">Monosporascus cannonballus</name>
    <dbReference type="NCBI Taxonomy" id="155416"/>
    <lineage>
        <taxon>Eukaryota</taxon>
        <taxon>Fungi</taxon>
        <taxon>Dikarya</taxon>
        <taxon>Ascomycota</taxon>
        <taxon>Pezizomycotina</taxon>
        <taxon>Sordariomycetes</taxon>
        <taxon>Xylariomycetidae</taxon>
        <taxon>Xylariales</taxon>
        <taxon>Xylariales incertae sedis</taxon>
        <taxon>Monosporascus</taxon>
    </lineage>
</organism>
<feature type="compositionally biased region" description="Basic and acidic residues" evidence="1">
    <location>
        <begin position="338"/>
        <end position="367"/>
    </location>
</feature>
<accession>A0ABY0HMH5</accession>
<feature type="region of interest" description="Disordered" evidence="1">
    <location>
        <begin position="160"/>
        <end position="219"/>
    </location>
</feature>
<reference evidence="2 3" key="1">
    <citation type="submission" date="2018-06" db="EMBL/GenBank/DDBJ databases">
        <title>Complete Genomes of Monosporascus.</title>
        <authorList>
            <person name="Robinson A.J."/>
            <person name="Natvig D.O."/>
        </authorList>
    </citation>
    <scope>NUCLEOTIDE SEQUENCE [LARGE SCALE GENOMIC DNA]</scope>
    <source>
        <strain evidence="2 3">CBS 609.92</strain>
    </source>
</reference>
<feature type="region of interest" description="Disordered" evidence="1">
    <location>
        <begin position="1"/>
        <end position="118"/>
    </location>
</feature>
<sequence>MADEEKAKAEKLAAVKKRAEQLKKKNKKAGPAAKKEIKKETEEEQTETASAGAAEEPAPAPEEEEEGKAVEEPAENPLSPTQTSPPSLSLQSKLRSSSFRQGTISPTGFALNSEGETAPAIYRKQVARIEDLENENKRLAKEAADAEKRWMKAEEELAELREADIDGKKDSGSDSEVEKLKSELAALQRQNAQLQSAASRRHGPSASVSQSSPLAGELHAQLASKSATIETMELEISRLRAQAERQASAGGTDKEQIVALEEKLARAEQAAMKAQRELGDLKRNLERTTERAVKEGGARTSAETKARTLEQEAEGLRAEKAELEKKVEALDKKVAALGTLHKEHDSRMQTLRKEKDRAEQEAREARSAVEGLEAENARLRKKDAAEGGGDDDGVDELEDEERARMSKKIRDLEAEVYDLRRGIWHQRRKDMEFGGDEGGGLASPGGASGGFTNIDLGGGGLTSPHPGRKASHSKAGGGGIGGFFAGGINALTGSAAADEGDEPLLDDDDLDFDEEAFRRAQEEDARRRLERVREIKRGLKNWEGWRLDLVETRRGGGGGYGVGEVFEV</sequence>
<evidence type="ECO:0000313" key="3">
    <source>
        <dbReference type="Proteomes" id="UP000294003"/>
    </source>
</evidence>
<feature type="region of interest" description="Disordered" evidence="1">
    <location>
        <begin position="278"/>
        <end position="313"/>
    </location>
</feature>